<dbReference type="SUPFAM" id="SSF54928">
    <property type="entry name" value="RNA-binding domain, RBD"/>
    <property type="match status" value="1"/>
</dbReference>
<evidence type="ECO:0000256" key="2">
    <source>
        <dbReference type="SAM" id="MobiDB-lite"/>
    </source>
</evidence>
<dbReference type="InterPro" id="IPR012677">
    <property type="entry name" value="Nucleotide-bd_a/b_plait_sf"/>
</dbReference>
<dbReference type="EMBL" id="JBHTHZ010000005">
    <property type="protein sequence ID" value="MFD0793653.1"/>
    <property type="molecule type" value="Genomic_DNA"/>
</dbReference>
<feature type="compositionally biased region" description="Low complexity" evidence="2">
    <location>
        <begin position="96"/>
        <end position="105"/>
    </location>
</feature>
<dbReference type="Gene3D" id="3.30.70.330">
    <property type="match status" value="1"/>
</dbReference>
<gene>
    <name evidence="4" type="ORF">ACFQZX_08490</name>
</gene>
<dbReference type="Proteomes" id="UP001597010">
    <property type="component" value="Unassembled WGS sequence"/>
</dbReference>
<proteinExistence type="predicted"/>
<dbReference type="PANTHER" id="PTHR48025">
    <property type="entry name" value="OS02G0815200 PROTEIN"/>
    <property type="match status" value="1"/>
</dbReference>
<evidence type="ECO:0000259" key="3">
    <source>
        <dbReference type="PROSITE" id="PS50102"/>
    </source>
</evidence>
<dbReference type="InterPro" id="IPR000504">
    <property type="entry name" value="RRM_dom"/>
</dbReference>
<feature type="region of interest" description="Disordered" evidence="2">
    <location>
        <begin position="82"/>
        <end position="113"/>
    </location>
</feature>
<organism evidence="4 5">
    <name type="scientific">Mucilaginibacter litoreus</name>
    <dbReference type="NCBI Taxonomy" id="1048221"/>
    <lineage>
        <taxon>Bacteria</taxon>
        <taxon>Pseudomonadati</taxon>
        <taxon>Bacteroidota</taxon>
        <taxon>Sphingobacteriia</taxon>
        <taxon>Sphingobacteriales</taxon>
        <taxon>Sphingobacteriaceae</taxon>
        <taxon>Mucilaginibacter</taxon>
    </lineage>
</organism>
<protein>
    <submittedName>
        <fullName evidence="4">RNA recognition motif domain-containing protein</fullName>
    </submittedName>
</protein>
<evidence type="ECO:0000256" key="1">
    <source>
        <dbReference type="ARBA" id="ARBA00022884"/>
    </source>
</evidence>
<dbReference type="PROSITE" id="PS50102">
    <property type="entry name" value="RRM"/>
    <property type="match status" value="1"/>
</dbReference>
<dbReference type="InterPro" id="IPR050502">
    <property type="entry name" value="Euk_RNA-bind_prot"/>
</dbReference>
<accession>A0ABW3ARG6</accession>
<dbReference type="InterPro" id="IPR035979">
    <property type="entry name" value="RBD_domain_sf"/>
</dbReference>
<keyword evidence="5" id="KW-1185">Reference proteome</keyword>
<dbReference type="SMART" id="SM00360">
    <property type="entry name" value="RRM"/>
    <property type="match status" value="1"/>
</dbReference>
<evidence type="ECO:0000313" key="4">
    <source>
        <dbReference type="EMBL" id="MFD0793653.1"/>
    </source>
</evidence>
<evidence type="ECO:0000313" key="5">
    <source>
        <dbReference type="Proteomes" id="UP001597010"/>
    </source>
</evidence>
<comment type="caution">
    <text evidence="4">The sequence shown here is derived from an EMBL/GenBank/DDBJ whole genome shotgun (WGS) entry which is preliminary data.</text>
</comment>
<sequence>MTKLFIGGFPLKMQEIEIVQLIAPYADVITIKLVCDRATKKCKGYGFVEVSTEEQANAAIEGLSGTPMGDRVLTLNIVPEQGNAPVKPVRNYTRAPQQRPNPNYNKRPRRPRV</sequence>
<dbReference type="PANTHER" id="PTHR48025:SF1">
    <property type="entry name" value="RRM DOMAIN-CONTAINING PROTEIN"/>
    <property type="match status" value="1"/>
</dbReference>
<dbReference type="RefSeq" id="WP_377113761.1">
    <property type="nucleotide sequence ID" value="NZ_JBHTHZ010000005.1"/>
</dbReference>
<dbReference type="Pfam" id="PF00076">
    <property type="entry name" value="RRM_1"/>
    <property type="match status" value="1"/>
</dbReference>
<name>A0ABW3ARG6_9SPHI</name>
<feature type="domain" description="RRM" evidence="3">
    <location>
        <begin position="2"/>
        <end position="80"/>
    </location>
</feature>
<reference evidence="5" key="1">
    <citation type="journal article" date="2019" name="Int. J. Syst. Evol. Microbiol.">
        <title>The Global Catalogue of Microorganisms (GCM) 10K type strain sequencing project: providing services to taxonomists for standard genome sequencing and annotation.</title>
        <authorList>
            <consortium name="The Broad Institute Genomics Platform"/>
            <consortium name="The Broad Institute Genome Sequencing Center for Infectious Disease"/>
            <person name="Wu L."/>
            <person name="Ma J."/>
        </authorList>
    </citation>
    <scope>NUCLEOTIDE SEQUENCE [LARGE SCALE GENOMIC DNA]</scope>
    <source>
        <strain evidence="5">CCUG 61484</strain>
    </source>
</reference>
<keyword evidence="1" id="KW-0694">RNA-binding</keyword>